<evidence type="ECO:0000256" key="1">
    <source>
        <dbReference type="SAM" id="MobiDB-lite"/>
    </source>
</evidence>
<protein>
    <recommendedName>
        <fullName evidence="5">Mce-associated membrane protein</fullName>
    </recommendedName>
</protein>
<keyword evidence="2" id="KW-1133">Transmembrane helix</keyword>
<reference evidence="3 4" key="1">
    <citation type="submission" date="2018-02" db="EMBL/GenBank/DDBJ databases">
        <title>8 Nocardia nova and 1 Nocardia cyriacigeorgica strain used for evolution to TMP-SMX.</title>
        <authorList>
            <person name="Mehta H."/>
            <person name="Weng J."/>
            <person name="Shamoo Y."/>
        </authorList>
    </citation>
    <scope>NUCLEOTIDE SEQUENCE [LARGE SCALE GENOMIC DNA]</scope>
    <source>
        <strain evidence="3 4">BAA2227</strain>
    </source>
</reference>
<comment type="caution">
    <text evidence="3">The sequence shown here is derived from an EMBL/GenBank/DDBJ whole genome shotgun (WGS) entry which is preliminary data.</text>
</comment>
<feature type="transmembrane region" description="Helical" evidence="2">
    <location>
        <begin position="61"/>
        <end position="87"/>
    </location>
</feature>
<feature type="compositionally biased region" description="Low complexity" evidence="1">
    <location>
        <begin position="39"/>
        <end position="56"/>
    </location>
</feature>
<proteinExistence type="predicted"/>
<keyword evidence="2" id="KW-0472">Membrane</keyword>
<evidence type="ECO:0000313" key="3">
    <source>
        <dbReference type="EMBL" id="PPJ22671.1"/>
    </source>
</evidence>
<name>A0A2S5ZXP0_9NOCA</name>
<dbReference type="RefSeq" id="WP_104364545.1">
    <property type="nucleotide sequence ID" value="NZ_PSZD01000028.1"/>
</dbReference>
<keyword evidence="2" id="KW-0812">Transmembrane</keyword>
<dbReference type="EMBL" id="PSZD01000028">
    <property type="protein sequence ID" value="PPJ22671.1"/>
    <property type="molecule type" value="Genomic_DNA"/>
</dbReference>
<dbReference type="AlphaFoldDB" id="A0A2S5ZXP0"/>
<feature type="compositionally biased region" description="Basic and acidic residues" evidence="1">
    <location>
        <begin position="27"/>
        <end position="38"/>
    </location>
</feature>
<evidence type="ECO:0000313" key="4">
    <source>
        <dbReference type="Proteomes" id="UP000238356"/>
    </source>
</evidence>
<dbReference type="Proteomes" id="UP000238356">
    <property type="component" value="Unassembled WGS sequence"/>
</dbReference>
<feature type="region of interest" description="Disordered" evidence="1">
    <location>
        <begin position="1"/>
        <end position="56"/>
    </location>
</feature>
<accession>A0A2S5ZXP0</accession>
<evidence type="ECO:0000256" key="2">
    <source>
        <dbReference type="SAM" id="Phobius"/>
    </source>
</evidence>
<keyword evidence="4" id="KW-1185">Reference proteome</keyword>
<sequence>MTNTDTAQDVSEADKAADASVTPAGTDHADRPAEKPEDSASSAPAPGPAEKSAPGSAPQRWWWSVRAVAAVAVAALVVAVTFVALWATDDSADRLAALQSRLDTEAAAEHTASTYALNVSKVDFHDLAGWRAALTHGVSGQLAPKLDAAVDVVGPWLTEMEYTATARLLAAKVAQSDGNSFVVQVFVDMTSKSKQAPDGVAATATYTVTMDRASNWTITDVGGVGAGLPGGASKPAPAPEPHGGR</sequence>
<evidence type="ECO:0008006" key="5">
    <source>
        <dbReference type="Google" id="ProtNLM"/>
    </source>
</evidence>
<organism evidence="3 4">
    <name type="scientific">Nocardia nova</name>
    <dbReference type="NCBI Taxonomy" id="37330"/>
    <lineage>
        <taxon>Bacteria</taxon>
        <taxon>Bacillati</taxon>
        <taxon>Actinomycetota</taxon>
        <taxon>Actinomycetes</taxon>
        <taxon>Mycobacteriales</taxon>
        <taxon>Nocardiaceae</taxon>
        <taxon>Nocardia</taxon>
    </lineage>
</organism>
<gene>
    <name evidence="3" type="ORF">C5F51_30555</name>
</gene>